<evidence type="ECO:0000256" key="1">
    <source>
        <dbReference type="ARBA" id="ARBA00022603"/>
    </source>
</evidence>
<dbReference type="CDD" id="cd02440">
    <property type="entry name" value="AdoMet_MTases"/>
    <property type="match status" value="1"/>
</dbReference>
<dbReference type="PANTHER" id="PTHR43861:SF1">
    <property type="entry name" value="TRANS-ACONITATE 2-METHYLTRANSFERASE"/>
    <property type="match status" value="1"/>
</dbReference>
<keyword evidence="1" id="KW-0489">Methyltransferase</keyword>
<dbReference type="Proteomes" id="UP000632222">
    <property type="component" value="Unassembled WGS sequence"/>
</dbReference>
<comment type="caution">
    <text evidence="4">The sequence shown here is derived from an EMBL/GenBank/DDBJ whole genome shotgun (WGS) entry which is preliminary data.</text>
</comment>
<evidence type="ECO:0000259" key="3">
    <source>
        <dbReference type="Pfam" id="PF13649"/>
    </source>
</evidence>
<keyword evidence="2" id="KW-0808">Transferase</keyword>
<evidence type="ECO:0000256" key="2">
    <source>
        <dbReference type="ARBA" id="ARBA00022679"/>
    </source>
</evidence>
<keyword evidence="5" id="KW-1185">Reference proteome</keyword>
<dbReference type="PANTHER" id="PTHR43861">
    <property type="entry name" value="TRANS-ACONITATE 2-METHYLTRANSFERASE-RELATED"/>
    <property type="match status" value="1"/>
</dbReference>
<feature type="domain" description="Methyltransferase" evidence="3">
    <location>
        <begin position="64"/>
        <end position="162"/>
    </location>
</feature>
<sequence length="245" mass="27361">MSNNQSKVKSTGKSTVAEIKARFDSDVERFSNLDTGQASSIDAPLNMDLITRAAGTLTPHARDVLDIGCGAGNYTLKFLSVVPGCNCTLMDLSQPMLDRARERVSAVTSGQITSIQGDIRELDLGKERFDVIMGAAVFHHMRTDEEWEKVFRQCFEALRPGGSFWISDLIEHSIPAIQGLMWERYGDYLTGLKDEAYRDHVFDYISQEDTPKPLMFQIDMLRKVGFAQVDILHKNSVFAAFGGIK</sequence>
<gene>
    <name evidence="4" type="ORF">GCM10008938_07320</name>
</gene>
<accession>A0ABQ2CWT1</accession>
<evidence type="ECO:0000313" key="5">
    <source>
        <dbReference type="Proteomes" id="UP000632222"/>
    </source>
</evidence>
<protein>
    <recommendedName>
        <fullName evidence="3">Methyltransferase domain-containing protein</fullName>
    </recommendedName>
</protein>
<name>A0ABQ2CWT1_9DEIO</name>
<dbReference type="Pfam" id="PF13649">
    <property type="entry name" value="Methyltransf_25"/>
    <property type="match status" value="1"/>
</dbReference>
<dbReference type="InterPro" id="IPR041698">
    <property type="entry name" value="Methyltransf_25"/>
</dbReference>
<evidence type="ECO:0000313" key="4">
    <source>
        <dbReference type="EMBL" id="GGJ23683.1"/>
    </source>
</evidence>
<dbReference type="InterPro" id="IPR029063">
    <property type="entry name" value="SAM-dependent_MTases_sf"/>
</dbReference>
<dbReference type="EMBL" id="BMOD01000002">
    <property type="protein sequence ID" value="GGJ23683.1"/>
    <property type="molecule type" value="Genomic_DNA"/>
</dbReference>
<dbReference type="Gene3D" id="3.40.50.150">
    <property type="entry name" value="Vaccinia Virus protein VP39"/>
    <property type="match status" value="1"/>
</dbReference>
<proteinExistence type="predicted"/>
<dbReference type="RefSeq" id="WP_189000044.1">
    <property type="nucleotide sequence ID" value="NZ_BMOD01000002.1"/>
</dbReference>
<dbReference type="SUPFAM" id="SSF53335">
    <property type="entry name" value="S-adenosyl-L-methionine-dependent methyltransferases"/>
    <property type="match status" value="1"/>
</dbReference>
<organism evidence="4 5">
    <name type="scientific">Deinococcus roseus</name>
    <dbReference type="NCBI Taxonomy" id="392414"/>
    <lineage>
        <taxon>Bacteria</taxon>
        <taxon>Thermotogati</taxon>
        <taxon>Deinococcota</taxon>
        <taxon>Deinococci</taxon>
        <taxon>Deinococcales</taxon>
        <taxon>Deinococcaceae</taxon>
        <taxon>Deinococcus</taxon>
    </lineage>
</organism>
<reference evidence="5" key="1">
    <citation type="journal article" date="2019" name="Int. J. Syst. Evol. Microbiol.">
        <title>The Global Catalogue of Microorganisms (GCM) 10K type strain sequencing project: providing services to taxonomists for standard genome sequencing and annotation.</title>
        <authorList>
            <consortium name="The Broad Institute Genomics Platform"/>
            <consortium name="The Broad Institute Genome Sequencing Center for Infectious Disease"/>
            <person name="Wu L."/>
            <person name="Ma J."/>
        </authorList>
    </citation>
    <scope>NUCLEOTIDE SEQUENCE [LARGE SCALE GENOMIC DNA]</scope>
    <source>
        <strain evidence="5">JCM 14370</strain>
    </source>
</reference>